<reference evidence="2 3" key="1">
    <citation type="submission" date="2020-06" db="EMBL/GenBank/DDBJ databases">
        <title>Transcriptomic and genomic resources for Thalictrum thalictroides and T. hernandezii: Facilitating candidate gene discovery in an emerging model plant lineage.</title>
        <authorList>
            <person name="Arias T."/>
            <person name="Riano-Pachon D.M."/>
            <person name="Di Stilio V.S."/>
        </authorList>
    </citation>
    <scope>NUCLEOTIDE SEQUENCE [LARGE SCALE GENOMIC DNA]</scope>
    <source>
        <strain evidence="3">cv. WT478/WT964</strain>
        <tissue evidence="2">Leaves</tissue>
    </source>
</reference>
<sequence>MKLLNANHDNNNDADGVKSRHRRDVDGSKPLTKRSTTGCYIQNTNLVSQSNGMKGMIYNSQYFRLSKHKADKCKKEFIKTG</sequence>
<evidence type="ECO:0000313" key="2">
    <source>
        <dbReference type="EMBL" id="KAF5202454.1"/>
    </source>
</evidence>
<comment type="caution">
    <text evidence="2">The sequence shown here is derived from an EMBL/GenBank/DDBJ whole genome shotgun (WGS) entry which is preliminary data.</text>
</comment>
<proteinExistence type="predicted"/>
<organism evidence="2 3">
    <name type="scientific">Thalictrum thalictroides</name>
    <name type="common">Rue-anemone</name>
    <name type="synonym">Anemone thalictroides</name>
    <dbReference type="NCBI Taxonomy" id="46969"/>
    <lineage>
        <taxon>Eukaryota</taxon>
        <taxon>Viridiplantae</taxon>
        <taxon>Streptophyta</taxon>
        <taxon>Embryophyta</taxon>
        <taxon>Tracheophyta</taxon>
        <taxon>Spermatophyta</taxon>
        <taxon>Magnoliopsida</taxon>
        <taxon>Ranunculales</taxon>
        <taxon>Ranunculaceae</taxon>
        <taxon>Thalictroideae</taxon>
        <taxon>Thalictrum</taxon>
    </lineage>
</organism>
<feature type="compositionally biased region" description="Basic and acidic residues" evidence="1">
    <location>
        <begin position="15"/>
        <end position="27"/>
    </location>
</feature>
<evidence type="ECO:0000313" key="3">
    <source>
        <dbReference type="Proteomes" id="UP000554482"/>
    </source>
</evidence>
<accession>A0A7J6WYF8</accession>
<protein>
    <submittedName>
        <fullName evidence="2">Uncharacterized protein</fullName>
    </submittedName>
</protein>
<dbReference type="AlphaFoldDB" id="A0A7J6WYF8"/>
<name>A0A7J6WYF8_THATH</name>
<dbReference type="EMBL" id="JABWDY010008103">
    <property type="protein sequence ID" value="KAF5202454.1"/>
    <property type="molecule type" value="Genomic_DNA"/>
</dbReference>
<feature type="region of interest" description="Disordered" evidence="1">
    <location>
        <begin position="1"/>
        <end position="36"/>
    </location>
</feature>
<evidence type="ECO:0000256" key="1">
    <source>
        <dbReference type="SAM" id="MobiDB-lite"/>
    </source>
</evidence>
<gene>
    <name evidence="2" type="ORF">FRX31_007956</name>
</gene>
<keyword evidence="3" id="KW-1185">Reference proteome</keyword>
<dbReference type="Proteomes" id="UP000554482">
    <property type="component" value="Unassembled WGS sequence"/>
</dbReference>